<accession>A0A6N9NIZ1</accession>
<dbReference type="PANTHER" id="PTHR42901">
    <property type="entry name" value="ALCOHOL DEHYDROGENASE"/>
    <property type="match status" value="1"/>
</dbReference>
<name>A0A6N9NIZ1_9FLAO</name>
<dbReference type="AlphaFoldDB" id="A0A6N9NIZ1"/>
<dbReference type="PROSITE" id="PS00061">
    <property type="entry name" value="ADH_SHORT"/>
    <property type="match status" value="1"/>
</dbReference>
<evidence type="ECO:0000256" key="2">
    <source>
        <dbReference type="ARBA" id="ARBA00023002"/>
    </source>
</evidence>
<evidence type="ECO:0000313" key="4">
    <source>
        <dbReference type="Proteomes" id="UP000470771"/>
    </source>
</evidence>
<keyword evidence="4" id="KW-1185">Reference proteome</keyword>
<comment type="similarity">
    <text evidence="1">Belongs to the short-chain dehydrogenases/reductases (SDR) family.</text>
</comment>
<dbReference type="GO" id="GO:0016491">
    <property type="term" value="F:oxidoreductase activity"/>
    <property type="evidence" value="ECO:0007669"/>
    <property type="project" value="UniProtKB-KW"/>
</dbReference>
<comment type="caution">
    <text evidence="3">The sequence shown here is derived from an EMBL/GenBank/DDBJ whole genome shotgun (WGS) entry which is preliminary data.</text>
</comment>
<dbReference type="Gene3D" id="3.40.50.720">
    <property type="entry name" value="NAD(P)-binding Rossmann-like Domain"/>
    <property type="match status" value="1"/>
</dbReference>
<dbReference type="EMBL" id="WWNE01000004">
    <property type="protein sequence ID" value="NBG65157.1"/>
    <property type="molecule type" value="Genomic_DNA"/>
</dbReference>
<dbReference type="PRINTS" id="PR00081">
    <property type="entry name" value="GDHRDH"/>
</dbReference>
<keyword evidence="2" id="KW-0560">Oxidoreductase</keyword>
<dbReference type="PANTHER" id="PTHR42901:SF1">
    <property type="entry name" value="ALCOHOL DEHYDROGENASE"/>
    <property type="match status" value="1"/>
</dbReference>
<evidence type="ECO:0000256" key="1">
    <source>
        <dbReference type="ARBA" id="ARBA00006484"/>
    </source>
</evidence>
<dbReference type="InterPro" id="IPR036291">
    <property type="entry name" value="NAD(P)-bd_dom_sf"/>
</dbReference>
<sequence>MLALITGATKGIGKAIVESLSKEGYDIIAISSSKENLETLKNEIELKYRNQCYVIAGDLTSSASRTQLIKNLSPHLENIHVLVNNFGKYSVGNLEDESSNSIQELFNANFLSAFEISQALIPSFKKKKKGYIFNILSVLAKEVRTTAAAYTISKHALKALNDLLREELRPYSIKVCAIYPGSVNTPSWDGISANRESMVQPNDIADFIKNSVAGSKHSFVEEITFRPLDPSL</sequence>
<proteinExistence type="inferred from homology"/>
<dbReference type="InterPro" id="IPR020904">
    <property type="entry name" value="Sc_DH/Rdtase_CS"/>
</dbReference>
<dbReference type="InterPro" id="IPR002347">
    <property type="entry name" value="SDR_fam"/>
</dbReference>
<dbReference type="SUPFAM" id="SSF51735">
    <property type="entry name" value="NAD(P)-binding Rossmann-fold domains"/>
    <property type="match status" value="1"/>
</dbReference>
<reference evidence="3 4" key="1">
    <citation type="submission" date="2019-12" db="EMBL/GenBank/DDBJ databases">
        <authorList>
            <person name="Zhao J."/>
        </authorList>
    </citation>
    <scope>NUCLEOTIDE SEQUENCE [LARGE SCALE GENOMIC DNA]</scope>
    <source>
        <strain evidence="3 4">S-15</strain>
    </source>
</reference>
<protein>
    <submittedName>
        <fullName evidence="3">SDR family NAD(P)-dependent oxidoreductase</fullName>
    </submittedName>
</protein>
<dbReference type="Pfam" id="PF00106">
    <property type="entry name" value="adh_short"/>
    <property type="match status" value="1"/>
</dbReference>
<gene>
    <name evidence="3" type="ORF">GQN54_03455</name>
</gene>
<organism evidence="3 4">
    <name type="scientific">Acidiluteibacter ferrifornacis</name>
    <dbReference type="NCBI Taxonomy" id="2692424"/>
    <lineage>
        <taxon>Bacteria</taxon>
        <taxon>Pseudomonadati</taxon>
        <taxon>Bacteroidota</taxon>
        <taxon>Flavobacteriia</taxon>
        <taxon>Flavobacteriales</taxon>
        <taxon>Cryomorphaceae</taxon>
        <taxon>Acidiluteibacter</taxon>
    </lineage>
</organism>
<dbReference type="CDD" id="cd05233">
    <property type="entry name" value="SDR_c"/>
    <property type="match status" value="1"/>
</dbReference>
<evidence type="ECO:0000313" key="3">
    <source>
        <dbReference type="EMBL" id="NBG65157.1"/>
    </source>
</evidence>
<dbReference type="RefSeq" id="WP_160632029.1">
    <property type="nucleotide sequence ID" value="NZ_WWNE01000004.1"/>
</dbReference>
<dbReference type="Proteomes" id="UP000470771">
    <property type="component" value="Unassembled WGS sequence"/>
</dbReference>